<name>A0A378RLK9_MYROD</name>
<evidence type="ECO:0000313" key="2">
    <source>
        <dbReference type="EMBL" id="STZ27161.1"/>
    </source>
</evidence>
<accession>A0A378RLK9</accession>
<protein>
    <submittedName>
        <fullName evidence="2">Lumazine-binding</fullName>
    </submittedName>
</protein>
<keyword evidence="3" id="KW-1185">Reference proteome</keyword>
<dbReference type="SUPFAM" id="SSF54427">
    <property type="entry name" value="NTF2-like"/>
    <property type="match status" value="1"/>
</dbReference>
<sequence length="163" mass="18576">MKRTILILCICFTFLSSLTMTAQTPSTEQAKKEILQLVEETFSQGALNALNYEAMYQGFHPDFAILIPTETNGLFKLPLTTWVALVKAYKEDAQQMASGVRNLEYLIDVLDVTDTIALVKVQYFRAQQLIITDYLSYIKFDSRWLAVSKVSKDHIMNPLNLNL</sequence>
<feature type="chain" id="PRO_5016878530" evidence="1">
    <location>
        <begin position="23"/>
        <end position="163"/>
    </location>
</feature>
<dbReference type="Pfam" id="PF12893">
    <property type="entry name" value="Lumazine_bd_2"/>
    <property type="match status" value="1"/>
</dbReference>
<evidence type="ECO:0000256" key="1">
    <source>
        <dbReference type="SAM" id="SignalP"/>
    </source>
</evidence>
<dbReference type="AlphaFoldDB" id="A0A378RLK9"/>
<dbReference type="InterPro" id="IPR039437">
    <property type="entry name" value="FrzH/put_lumazine-bd"/>
</dbReference>
<dbReference type="Proteomes" id="UP000255024">
    <property type="component" value="Unassembled WGS sequence"/>
</dbReference>
<proteinExistence type="predicted"/>
<feature type="signal peptide" evidence="1">
    <location>
        <begin position="1"/>
        <end position="22"/>
    </location>
</feature>
<gene>
    <name evidence="2" type="ORF">NCTC11179_00694</name>
</gene>
<dbReference type="EMBL" id="UGQL01000001">
    <property type="protein sequence ID" value="STZ27161.1"/>
    <property type="molecule type" value="Genomic_DNA"/>
</dbReference>
<dbReference type="RefSeq" id="WP_115091619.1">
    <property type="nucleotide sequence ID" value="NZ_CP068107.1"/>
</dbReference>
<dbReference type="InterPro" id="IPR032710">
    <property type="entry name" value="NTF2-like_dom_sf"/>
</dbReference>
<keyword evidence="1" id="KW-0732">Signal</keyword>
<dbReference type="Gene3D" id="3.10.450.50">
    <property type="match status" value="1"/>
</dbReference>
<organism evidence="2 3">
    <name type="scientific">Myroides odoratus</name>
    <name type="common">Flavobacterium odoratum</name>
    <dbReference type="NCBI Taxonomy" id="256"/>
    <lineage>
        <taxon>Bacteria</taxon>
        <taxon>Pseudomonadati</taxon>
        <taxon>Bacteroidota</taxon>
        <taxon>Flavobacteriia</taxon>
        <taxon>Flavobacteriales</taxon>
        <taxon>Flavobacteriaceae</taxon>
        <taxon>Myroides</taxon>
    </lineage>
</organism>
<reference evidence="2 3" key="1">
    <citation type="submission" date="2018-06" db="EMBL/GenBank/DDBJ databases">
        <authorList>
            <consortium name="Pathogen Informatics"/>
            <person name="Doyle S."/>
        </authorList>
    </citation>
    <scope>NUCLEOTIDE SEQUENCE [LARGE SCALE GENOMIC DNA]</scope>
    <source>
        <strain evidence="2 3">NCTC11179</strain>
    </source>
</reference>
<evidence type="ECO:0000313" key="3">
    <source>
        <dbReference type="Proteomes" id="UP000255024"/>
    </source>
</evidence>